<proteinExistence type="predicted"/>
<evidence type="ECO:0000313" key="1">
    <source>
        <dbReference type="EMBL" id="RZC70497.1"/>
    </source>
</evidence>
<accession>A0A4Y7KCB8</accession>
<dbReference type="Proteomes" id="UP000316621">
    <property type="component" value="Chromosome 7"/>
</dbReference>
<dbReference type="Gramene" id="RZC70497">
    <property type="protein sequence ID" value="RZC70497"/>
    <property type="gene ID" value="C5167_035621"/>
</dbReference>
<sequence length="79" mass="9075">MKEEEKEICCNSTNIKETWDFCQKKVTRNGEFISSLTMEKTFGLCVTSKNIGNFIKYICHAFKGTCMPTLSRTSSGRHR</sequence>
<keyword evidence="2" id="KW-1185">Reference proteome</keyword>
<dbReference type="EMBL" id="CM010721">
    <property type="protein sequence ID" value="RZC70497.1"/>
    <property type="molecule type" value="Genomic_DNA"/>
</dbReference>
<organism evidence="1 2">
    <name type="scientific">Papaver somniferum</name>
    <name type="common">Opium poppy</name>
    <dbReference type="NCBI Taxonomy" id="3469"/>
    <lineage>
        <taxon>Eukaryota</taxon>
        <taxon>Viridiplantae</taxon>
        <taxon>Streptophyta</taxon>
        <taxon>Embryophyta</taxon>
        <taxon>Tracheophyta</taxon>
        <taxon>Spermatophyta</taxon>
        <taxon>Magnoliopsida</taxon>
        <taxon>Ranunculales</taxon>
        <taxon>Papaveraceae</taxon>
        <taxon>Papaveroideae</taxon>
        <taxon>Papaver</taxon>
    </lineage>
</organism>
<dbReference type="AlphaFoldDB" id="A0A4Y7KCB8"/>
<gene>
    <name evidence="1" type="ORF">C5167_035621</name>
</gene>
<protein>
    <submittedName>
        <fullName evidence="1">Uncharacterized protein</fullName>
    </submittedName>
</protein>
<reference evidence="1 2" key="1">
    <citation type="journal article" date="2018" name="Science">
        <title>The opium poppy genome and morphinan production.</title>
        <authorList>
            <person name="Guo L."/>
            <person name="Winzer T."/>
            <person name="Yang X."/>
            <person name="Li Y."/>
            <person name="Ning Z."/>
            <person name="He Z."/>
            <person name="Teodor R."/>
            <person name="Lu Y."/>
            <person name="Bowser T.A."/>
            <person name="Graham I.A."/>
            <person name="Ye K."/>
        </authorList>
    </citation>
    <scope>NUCLEOTIDE SEQUENCE [LARGE SCALE GENOMIC DNA]</scope>
    <source>
        <strain evidence="2">cv. HN1</strain>
        <tissue evidence="1">Leaves</tissue>
    </source>
</reference>
<name>A0A4Y7KCB8_PAPSO</name>
<evidence type="ECO:0000313" key="2">
    <source>
        <dbReference type="Proteomes" id="UP000316621"/>
    </source>
</evidence>